<feature type="compositionally biased region" description="Low complexity" evidence="2">
    <location>
        <begin position="570"/>
        <end position="590"/>
    </location>
</feature>
<dbReference type="PROSITE" id="PS50889">
    <property type="entry name" value="S4"/>
    <property type="match status" value="1"/>
</dbReference>
<dbReference type="AlphaFoldDB" id="A0A813J714"/>
<dbReference type="InterPro" id="IPR006224">
    <property type="entry name" value="PsdUridine_synth_RluA-like_CS"/>
</dbReference>
<gene>
    <name evidence="4" type="ORF">PGLA2088_LOCUS19201</name>
</gene>
<dbReference type="InterPro" id="IPR006145">
    <property type="entry name" value="PsdUridine_synth_RsuA/RluA"/>
</dbReference>
<feature type="non-terminal residue" evidence="4">
    <location>
        <position position="590"/>
    </location>
</feature>
<dbReference type="GO" id="GO:0003723">
    <property type="term" value="F:RNA binding"/>
    <property type="evidence" value="ECO:0007669"/>
    <property type="project" value="UniProtKB-KW"/>
</dbReference>
<evidence type="ECO:0000256" key="2">
    <source>
        <dbReference type="SAM" id="MobiDB-lite"/>
    </source>
</evidence>
<feature type="compositionally biased region" description="Low complexity" evidence="2">
    <location>
        <begin position="485"/>
        <end position="497"/>
    </location>
</feature>
<name>A0A813J714_POLGL</name>
<comment type="caution">
    <text evidence="4">The sequence shown here is derived from an EMBL/GenBank/DDBJ whole genome shotgun (WGS) entry which is preliminary data.</text>
</comment>
<dbReference type="PANTHER" id="PTHR21600:SF40">
    <property type="entry name" value="PSEUDOURIDYLATE SYNTHASE RPUSD2"/>
    <property type="match status" value="1"/>
</dbReference>
<dbReference type="SUPFAM" id="SSF55120">
    <property type="entry name" value="Pseudouridine synthase"/>
    <property type="match status" value="1"/>
</dbReference>
<reference evidence="4" key="1">
    <citation type="submission" date="2021-02" db="EMBL/GenBank/DDBJ databases">
        <authorList>
            <person name="Dougan E. K."/>
            <person name="Rhodes N."/>
            <person name="Thang M."/>
            <person name="Chan C."/>
        </authorList>
    </citation>
    <scope>NUCLEOTIDE SEQUENCE</scope>
</reference>
<dbReference type="EMBL" id="CAJNNW010024960">
    <property type="protein sequence ID" value="CAE8674965.1"/>
    <property type="molecule type" value="Genomic_DNA"/>
</dbReference>
<sequence>MLADEVNIKQRWRGRPLQEVLLEEFKLTADYVRKACADERILLNKKPCLPEDELQNGDVLFHSYMEQEPPLLAEEILVLAENEHLIAVQKPPGMPCHPQGKFQRASLTELVRSCHIRDAAAYVHPVNRLDRQTSGVVLLAKSRKAYMLLSREHEEMGKVYLARVRGDFQAKEAAQTAATLGLPSSAPDRPWVELRKVPGEVTAVAPSQGHADEEVICRLPLKVDKHQPDQPLTVLVDAKDGKSAETSLRRIWSFDDGTSLVRCRLATGRTHQIRVHLSSLGYPIVGDPVYGGSTSAAEEAETEEMCLHAAVYSLRADSSENGKALKSVLPPPLPRGGTGAVSALALAVATAVASLGRQKRLVMARIETTDQKSKQPTATDAHIGLLCFLDPLSSIQCTEDPVAWGGGLERSLKSLEPLGGKAAGLGVLDFAVLGRDVRGFEHAPAMLPRAHKDHGSSGFASRAKTADRGERGLGLMAQTCAGFQKPSSRSPLPSKSRTVQRMKRSLTSSQLLQPLAATCGTGSIAAAGLSSSLGFQRRPMAPQRGCRDLSVGSDASTDCEPLGKEKRTSDYSTGSSSSSGCESLTTLPPR</sequence>
<proteinExistence type="predicted"/>
<dbReference type="PANTHER" id="PTHR21600">
    <property type="entry name" value="MITOCHONDRIAL RNA PSEUDOURIDINE SYNTHASE"/>
    <property type="match status" value="1"/>
</dbReference>
<evidence type="ECO:0000256" key="1">
    <source>
        <dbReference type="PROSITE-ProRule" id="PRU00182"/>
    </source>
</evidence>
<dbReference type="Proteomes" id="UP000626109">
    <property type="component" value="Unassembled WGS sequence"/>
</dbReference>
<keyword evidence="1" id="KW-0694">RNA-binding</keyword>
<evidence type="ECO:0000259" key="3">
    <source>
        <dbReference type="Pfam" id="PF00849"/>
    </source>
</evidence>
<dbReference type="Pfam" id="PF00849">
    <property type="entry name" value="PseudoU_synth_2"/>
    <property type="match status" value="1"/>
</dbReference>
<evidence type="ECO:0000313" key="4">
    <source>
        <dbReference type="EMBL" id="CAE8674965.1"/>
    </source>
</evidence>
<feature type="region of interest" description="Disordered" evidence="2">
    <location>
        <begin position="483"/>
        <end position="507"/>
    </location>
</feature>
<dbReference type="PROSITE" id="PS01129">
    <property type="entry name" value="PSI_RLU"/>
    <property type="match status" value="1"/>
</dbReference>
<feature type="region of interest" description="Disordered" evidence="2">
    <location>
        <begin position="539"/>
        <end position="590"/>
    </location>
</feature>
<feature type="domain" description="Pseudouridine synthase RsuA/RluA-like" evidence="3">
    <location>
        <begin position="84"/>
        <end position="279"/>
    </location>
</feature>
<dbReference type="GO" id="GO:0000455">
    <property type="term" value="P:enzyme-directed rRNA pseudouridine synthesis"/>
    <property type="evidence" value="ECO:0007669"/>
    <property type="project" value="TreeGrafter"/>
</dbReference>
<protein>
    <recommendedName>
        <fullName evidence="3">Pseudouridine synthase RsuA/RluA-like domain-containing protein</fullName>
    </recommendedName>
</protein>
<dbReference type="GO" id="GO:0009982">
    <property type="term" value="F:pseudouridine synthase activity"/>
    <property type="evidence" value="ECO:0007669"/>
    <property type="project" value="InterPro"/>
</dbReference>
<evidence type="ECO:0000313" key="5">
    <source>
        <dbReference type="Proteomes" id="UP000626109"/>
    </source>
</evidence>
<accession>A0A813J714</accession>
<organism evidence="4 5">
    <name type="scientific">Polarella glacialis</name>
    <name type="common">Dinoflagellate</name>
    <dbReference type="NCBI Taxonomy" id="89957"/>
    <lineage>
        <taxon>Eukaryota</taxon>
        <taxon>Sar</taxon>
        <taxon>Alveolata</taxon>
        <taxon>Dinophyceae</taxon>
        <taxon>Suessiales</taxon>
        <taxon>Suessiaceae</taxon>
        <taxon>Polarella</taxon>
    </lineage>
</organism>
<dbReference type="Gene3D" id="3.30.2350.10">
    <property type="entry name" value="Pseudouridine synthase"/>
    <property type="match status" value="1"/>
</dbReference>
<dbReference type="InterPro" id="IPR050188">
    <property type="entry name" value="RluA_PseudoU_synthase"/>
</dbReference>
<dbReference type="InterPro" id="IPR020103">
    <property type="entry name" value="PsdUridine_synth_cat_dom_sf"/>
</dbReference>